<dbReference type="AlphaFoldDB" id="A0A7S4PRR7"/>
<dbReference type="PANTHER" id="PTHR37490">
    <property type="entry name" value="EXPRESSED PROTEIN"/>
    <property type="match status" value="1"/>
</dbReference>
<dbReference type="PANTHER" id="PTHR37490:SF2">
    <property type="match status" value="1"/>
</dbReference>
<evidence type="ECO:0000313" key="1">
    <source>
        <dbReference type="EMBL" id="CAE4560501.1"/>
    </source>
</evidence>
<dbReference type="Pfam" id="PF11913">
    <property type="entry name" value="DUF3431"/>
    <property type="match status" value="1"/>
</dbReference>
<dbReference type="InterPro" id="IPR021838">
    <property type="entry name" value="DUF3431"/>
</dbReference>
<proteinExistence type="predicted"/>
<reference evidence="1" key="1">
    <citation type="submission" date="2021-01" db="EMBL/GenBank/DDBJ databases">
        <authorList>
            <person name="Corre E."/>
            <person name="Pelletier E."/>
            <person name="Niang G."/>
            <person name="Scheremetjew M."/>
            <person name="Finn R."/>
            <person name="Kale V."/>
            <person name="Holt S."/>
            <person name="Cochrane G."/>
            <person name="Meng A."/>
            <person name="Brown T."/>
            <person name="Cohen L."/>
        </authorList>
    </citation>
    <scope>NUCLEOTIDE SEQUENCE</scope>
    <source>
        <strain evidence="1">CCMP3105</strain>
    </source>
</reference>
<accession>A0A7S4PRR7</accession>
<dbReference type="EMBL" id="HBNR01000163">
    <property type="protein sequence ID" value="CAE4560501.1"/>
    <property type="molecule type" value="Transcribed_RNA"/>
</dbReference>
<organism evidence="1">
    <name type="scientific">Alexandrium monilatum</name>
    <dbReference type="NCBI Taxonomy" id="311494"/>
    <lineage>
        <taxon>Eukaryota</taxon>
        <taxon>Sar</taxon>
        <taxon>Alveolata</taxon>
        <taxon>Dinophyceae</taxon>
        <taxon>Gonyaulacales</taxon>
        <taxon>Pyrocystaceae</taxon>
        <taxon>Alexandrium</taxon>
    </lineage>
</organism>
<gene>
    <name evidence="1" type="ORF">AMON00008_LOCUS120</name>
</gene>
<protein>
    <submittedName>
        <fullName evidence="1">Uncharacterized protein</fullName>
    </submittedName>
</protein>
<name>A0A7S4PRR7_9DINO</name>
<sequence length="494" mass="55615">MLRPRAAARRRRRPLAVGPAGAARTLAACWLALLFRVRGQATYPSEFRLAWCVGAQCFDHTLSAAHFQLRITRYYKEGARPPLREAFFVATLPPVFQKELLYGCPGLVVLAHLLLAEARLYTHPPEEAEELIRRAQAMMAMEEIRGPHLQGIRDAWPLAPAVSRYEALAERLAAHREPISIDFVLPRCREDLAWLADRSQLELLPPQTRVFVYEKCGEGGEDAGNLTALFGGHVKVIHSTLEDASDPDTGRAVRRDECTAYLAHVVRHYNAHMGDVVFFLHGTPSDHTPMGLLNLVLRGLALGTLRDLDFLHLGAPRMVATANPCQQDIFRIATGRSLQGPLFTYCCSQFAVSKRRIRQRPRSDYARMLRLVDGSVPDACDRIGPSFERYPGQRLSHCFFFEFMWHVVFGESEDLPLRADDPKLPLAFRLKDNEESVPSIWRSYLGTFVSGHSSFAEQGFEHWIRQIQTAEPLEARNQVNFGDLVHPSSSGAVQ</sequence>